<keyword evidence="4" id="KW-1185">Reference proteome</keyword>
<keyword evidence="2" id="KW-0732">Signal</keyword>
<reference evidence="3 4" key="1">
    <citation type="submission" date="2018-11" db="EMBL/GenBank/DDBJ databases">
        <title>Lysobacter cryohumiis sp. nov., isolated from soil in the Tianshan Mountains, Xinjiang, China.</title>
        <authorList>
            <person name="Luo Y."/>
            <person name="Sheng H."/>
        </authorList>
    </citation>
    <scope>NUCLEOTIDE SEQUENCE [LARGE SCALE GENOMIC DNA]</scope>
    <source>
        <strain evidence="3 4">ZS60</strain>
    </source>
</reference>
<comment type="caution">
    <text evidence="3">The sequence shown here is derived from an EMBL/GenBank/DDBJ whole genome shotgun (WGS) entry which is preliminary data.</text>
</comment>
<evidence type="ECO:0008006" key="5">
    <source>
        <dbReference type="Google" id="ProtNLM"/>
    </source>
</evidence>
<evidence type="ECO:0000256" key="2">
    <source>
        <dbReference type="SAM" id="SignalP"/>
    </source>
</evidence>
<evidence type="ECO:0000256" key="1">
    <source>
        <dbReference type="SAM" id="MobiDB-lite"/>
    </source>
</evidence>
<organism evidence="3 4">
    <name type="scientific">Montanilutibacter psychrotolerans</name>
    <dbReference type="NCBI Taxonomy" id="1327343"/>
    <lineage>
        <taxon>Bacteria</taxon>
        <taxon>Pseudomonadati</taxon>
        <taxon>Pseudomonadota</taxon>
        <taxon>Gammaproteobacteria</taxon>
        <taxon>Lysobacterales</taxon>
        <taxon>Lysobacteraceae</taxon>
        <taxon>Montanilutibacter</taxon>
    </lineage>
</organism>
<feature type="signal peptide" evidence="2">
    <location>
        <begin position="1"/>
        <end position="23"/>
    </location>
</feature>
<evidence type="ECO:0000313" key="4">
    <source>
        <dbReference type="Proteomes" id="UP000267049"/>
    </source>
</evidence>
<dbReference type="EMBL" id="RIBS01000007">
    <property type="protein sequence ID" value="RNF82621.1"/>
    <property type="molecule type" value="Genomic_DNA"/>
</dbReference>
<dbReference type="AlphaFoldDB" id="A0A3M8SMS1"/>
<protein>
    <recommendedName>
        <fullName evidence="5">DUF4124 domain-containing protein</fullName>
    </recommendedName>
</protein>
<dbReference type="Proteomes" id="UP000267049">
    <property type="component" value="Unassembled WGS sequence"/>
</dbReference>
<feature type="region of interest" description="Disordered" evidence="1">
    <location>
        <begin position="29"/>
        <end position="50"/>
    </location>
</feature>
<evidence type="ECO:0000313" key="3">
    <source>
        <dbReference type="EMBL" id="RNF82621.1"/>
    </source>
</evidence>
<name>A0A3M8SMS1_9GAMM</name>
<gene>
    <name evidence="3" type="ORF">EER27_14045</name>
</gene>
<sequence length="166" mass="18289">MRPIRFVVATLAVAAIFPALALAGPPATTSAAASRSTYGPVVQRDPAKVQGERQRYLDGLSDALGLPRTSARPISQYPSALPAPEAPHPTAVPADCNCLADTLSMDDRLQRQSVDQRTAVEIARIKEYSARFLREQEAIREQHYCGQGETKRFDWRTQTMTCVKVY</sequence>
<proteinExistence type="predicted"/>
<dbReference type="RefSeq" id="WP_123088757.1">
    <property type="nucleotide sequence ID" value="NZ_RIBS01000007.1"/>
</dbReference>
<accession>A0A3M8SMS1</accession>
<feature type="chain" id="PRO_5018128193" description="DUF4124 domain-containing protein" evidence="2">
    <location>
        <begin position="24"/>
        <end position="166"/>
    </location>
</feature>